<reference evidence="3" key="1">
    <citation type="submission" date="2021-04" db="EMBL/GenBank/DDBJ databases">
        <title>The complete genome sequence of Caulobacter sp. S6.</title>
        <authorList>
            <person name="Tang Y."/>
            <person name="Ouyang W."/>
            <person name="Liu Q."/>
            <person name="Huang B."/>
            <person name="Guo Z."/>
            <person name="Lei P."/>
        </authorList>
    </citation>
    <scope>NUCLEOTIDE SEQUENCE</scope>
    <source>
        <strain evidence="3">S6</strain>
    </source>
</reference>
<dbReference type="Gene3D" id="1.20.1250.20">
    <property type="entry name" value="MFS general substrate transporter like domains"/>
    <property type="match status" value="1"/>
</dbReference>
<evidence type="ECO:0000313" key="4">
    <source>
        <dbReference type="Proteomes" id="UP000676409"/>
    </source>
</evidence>
<sequence>MSKSAAPKGLSFLGALAFAGPGLPMGAFAVALAVYLPNHYASRLGLPLAIVGAAFMGVRLIDIMFDPAIGLLMDRSRTPLGRYRLWMVAGAPIFAFAAYQLFMAQAGVSAAYLVGWLLAFYIGYSIILLSHISWASTLARDYHERSRIFGFIQVVSVAGATAVLLIPALMAKAGHGGGVEGMGWFLVAVTPLGVLMALARTREPPPLSAQAEHFTLKDYWEMIVRPDMRRIIVADFCLALGPGWMSASYLFYFRDVRGFTIEGASQLLLLYVAAGLIGAAVLSRVAVWLGKHRTLMLASTGYSLGLVVMTTLPKGSFALTAPFMFLMGFLATSFTLLDRAMVADVSDAVRLETGKQRIGVLYALITSVQKVAGALSIFVTFKILSLVGYDPKAGAINTPDAIHGLSLVYLIGPVVFVMLGGACYFGYKLDAKKHAQIRAELEARDALAPEPAVLETLSSAAGLPSTAIEPEPT</sequence>
<feature type="transmembrane region" description="Helical" evidence="2">
    <location>
        <begin position="358"/>
        <end position="381"/>
    </location>
</feature>
<proteinExistence type="inferred from homology"/>
<keyword evidence="2" id="KW-0472">Membrane</keyword>
<evidence type="ECO:0000256" key="2">
    <source>
        <dbReference type="SAM" id="Phobius"/>
    </source>
</evidence>
<dbReference type="EMBL" id="CP073078">
    <property type="protein sequence ID" value="QUD89747.1"/>
    <property type="molecule type" value="Genomic_DNA"/>
</dbReference>
<keyword evidence="2" id="KW-0812">Transmembrane</keyword>
<organism evidence="3 4">
    <name type="scientific">Phenylobacterium montanum</name>
    <dbReference type="NCBI Taxonomy" id="2823693"/>
    <lineage>
        <taxon>Bacteria</taxon>
        <taxon>Pseudomonadati</taxon>
        <taxon>Pseudomonadota</taxon>
        <taxon>Alphaproteobacteria</taxon>
        <taxon>Caulobacterales</taxon>
        <taxon>Caulobacteraceae</taxon>
        <taxon>Phenylobacterium</taxon>
    </lineage>
</organism>
<comment type="similarity">
    <text evidence="1">Belongs to the sodium:galactoside symporter (TC 2.A.2) family.</text>
</comment>
<feature type="transmembrane region" description="Helical" evidence="2">
    <location>
        <begin position="264"/>
        <end position="282"/>
    </location>
</feature>
<dbReference type="PANTHER" id="PTHR11328:SF24">
    <property type="entry name" value="MAJOR FACILITATOR SUPERFAMILY (MFS) PROFILE DOMAIN-CONTAINING PROTEIN"/>
    <property type="match status" value="1"/>
</dbReference>
<dbReference type="Proteomes" id="UP000676409">
    <property type="component" value="Chromosome"/>
</dbReference>
<evidence type="ECO:0000256" key="1">
    <source>
        <dbReference type="ARBA" id="ARBA00009617"/>
    </source>
</evidence>
<name>A0A975IW64_9CAUL</name>
<keyword evidence="2" id="KW-1133">Transmembrane helix</keyword>
<dbReference type="GO" id="GO:0015293">
    <property type="term" value="F:symporter activity"/>
    <property type="evidence" value="ECO:0007669"/>
    <property type="project" value="InterPro"/>
</dbReference>
<accession>A0A975IW64</accession>
<evidence type="ECO:0000313" key="3">
    <source>
        <dbReference type="EMBL" id="QUD89747.1"/>
    </source>
</evidence>
<protein>
    <submittedName>
        <fullName evidence="3">MFS transporter</fullName>
    </submittedName>
</protein>
<feature type="transmembrane region" description="Helical" evidence="2">
    <location>
        <begin position="148"/>
        <end position="170"/>
    </location>
</feature>
<feature type="transmembrane region" description="Helical" evidence="2">
    <location>
        <begin position="231"/>
        <end position="252"/>
    </location>
</feature>
<dbReference type="GO" id="GO:0008643">
    <property type="term" value="P:carbohydrate transport"/>
    <property type="evidence" value="ECO:0007669"/>
    <property type="project" value="InterPro"/>
</dbReference>
<dbReference type="SUPFAM" id="SSF103473">
    <property type="entry name" value="MFS general substrate transporter"/>
    <property type="match status" value="1"/>
</dbReference>
<dbReference type="Pfam" id="PF13347">
    <property type="entry name" value="MFS_2"/>
    <property type="match status" value="1"/>
</dbReference>
<dbReference type="KEGG" id="caul:KCG34_07715"/>
<feature type="transmembrane region" description="Helical" evidence="2">
    <location>
        <begin position="401"/>
        <end position="427"/>
    </location>
</feature>
<dbReference type="AlphaFoldDB" id="A0A975IW64"/>
<dbReference type="GO" id="GO:0005886">
    <property type="term" value="C:plasma membrane"/>
    <property type="evidence" value="ECO:0007669"/>
    <property type="project" value="TreeGrafter"/>
</dbReference>
<keyword evidence="4" id="KW-1185">Reference proteome</keyword>
<dbReference type="InterPro" id="IPR036259">
    <property type="entry name" value="MFS_trans_sf"/>
</dbReference>
<feature type="transmembrane region" description="Helical" evidence="2">
    <location>
        <begin position="85"/>
        <end position="104"/>
    </location>
</feature>
<feature type="transmembrane region" description="Helical" evidence="2">
    <location>
        <begin position="318"/>
        <end position="337"/>
    </location>
</feature>
<dbReference type="InterPro" id="IPR039672">
    <property type="entry name" value="MFS_2"/>
</dbReference>
<dbReference type="PANTHER" id="PTHR11328">
    <property type="entry name" value="MAJOR FACILITATOR SUPERFAMILY DOMAIN-CONTAINING PROTEIN"/>
    <property type="match status" value="1"/>
</dbReference>
<feature type="transmembrane region" description="Helical" evidence="2">
    <location>
        <begin position="45"/>
        <end position="65"/>
    </location>
</feature>
<feature type="transmembrane region" description="Helical" evidence="2">
    <location>
        <begin position="294"/>
        <end position="312"/>
    </location>
</feature>
<gene>
    <name evidence="3" type="ORF">KCG34_07715</name>
</gene>
<feature type="transmembrane region" description="Helical" evidence="2">
    <location>
        <begin position="182"/>
        <end position="199"/>
    </location>
</feature>
<dbReference type="RefSeq" id="WP_211939799.1">
    <property type="nucleotide sequence ID" value="NZ_CP073078.1"/>
</dbReference>
<feature type="transmembrane region" description="Helical" evidence="2">
    <location>
        <begin position="110"/>
        <end position="136"/>
    </location>
</feature>